<comment type="caution">
    <text evidence="5">The sequence shown here is derived from an EMBL/GenBank/DDBJ whole genome shotgun (WGS) entry which is preliminary data.</text>
</comment>
<dbReference type="InterPro" id="IPR010982">
    <property type="entry name" value="Lambda_DNA-bd_dom_sf"/>
</dbReference>
<dbReference type="CDD" id="cd01392">
    <property type="entry name" value="HTH_LacI"/>
    <property type="match status" value="1"/>
</dbReference>
<protein>
    <submittedName>
        <fullName evidence="5">LacI family transcriptional regulator</fullName>
    </submittedName>
</protein>
<dbReference type="PANTHER" id="PTHR30146:SF138">
    <property type="entry name" value="TRANSCRIPTIONAL REGULATORY PROTEIN"/>
    <property type="match status" value="1"/>
</dbReference>
<dbReference type="CDD" id="cd06279">
    <property type="entry name" value="PBP1_LacI-like"/>
    <property type="match status" value="1"/>
</dbReference>
<dbReference type="InterPro" id="IPR046335">
    <property type="entry name" value="LacI/GalR-like_sensor"/>
</dbReference>
<dbReference type="RefSeq" id="WP_048380798.1">
    <property type="nucleotide sequence ID" value="NZ_LDYE01000008.1"/>
</dbReference>
<evidence type="ECO:0000313" key="5">
    <source>
        <dbReference type="EMBL" id="PFG28020.1"/>
    </source>
</evidence>
<keyword evidence="2" id="KW-0238">DNA-binding</keyword>
<dbReference type="Proteomes" id="UP000221653">
    <property type="component" value="Unassembled WGS sequence"/>
</dbReference>
<keyword evidence="1" id="KW-0805">Transcription regulation</keyword>
<dbReference type="AlphaFoldDB" id="A0A2A9DQ28"/>
<dbReference type="InterPro" id="IPR000843">
    <property type="entry name" value="HTH_LacI"/>
</dbReference>
<dbReference type="InterPro" id="IPR028082">
    <property type="entry name" value="Peripla_BP_I"/>
</dbReference>
<dbReference type="PANTHER" id="PTHR30146">
    <property type="entry name" value="LACI-RELATED TRANSCRIPTIONAL REPRESSOR"/>
    <property type="match status" value="1"/>
</dbReference>
<feature type="domain" description="HTH lacI-type" evidence="4">
    <location>
        <begin position="9"/>
        <end position="64"/>
    </location>
</feature>
<evidence type="ECO:0000256" key="3">
    <source>
        <dbReference type="ARBA" id="ARBA00023163"/>
    </source>
</evidence>
<keyword evidence="6" id="KW-1185">Reference proteome</keyword>
<sequence length="355" mass="37872">MPTPRPQRTTLADLAQALGVSRTTVSNAYNHPDQLSPALRKKILAEAARRGYSGPDPMARSLRQGRTESVGVVLTEHLSYAFEDVASVDFMAGLAESSLGTDLTLTMIPVGPEMPGRNRSELIARAAVDGYIVYSVADDDPNLVSVRERHLPTVICGQPKNVPDLPFVGIDDYQAIQPAARALIDAGHRKIGILAIRVDTGMSSGFVDRASLEAATLHIQRDRIQGCLDVFAEAGVQDVPIVTRRINDPANARAAAAELLEAHPDLTAVACTTDSMAFGVLTYAREHGLRVPEDLAITGFDGTAPALAAGLTTIIQPNRRKGAVVGKMLAGLLRGEEPQSRHVLLPTTFHAGQTV</sequence>
<dbReference type="Pfam" id="PF13377">
    <property type="entry name" value="Peripla_BP_3"/>
    <property type="match status" value="1"/>
</dbReference>
<proteinExistence type="predicted"/>
<reference evidence="5 6" key="1">
    <citation type="submission" date="2017-10" db="EMBL/GenBank/DDBJ databases">
        <title>Sequencing the genomes of 1000 actinobacteria strains.</title>
        <authorList>
            <person name="Klenk H.-P."/>
        </authorList>
    </citation>
    <scope>NUCLEOTIDE SEQUENCE [LARGE SCALE GENOMIC DNA]</scope>
    <source>
        <strain evidence="5 6">DSM 20688</strain>
    </source>
</reference>
<dbReference type="SUPFAM" id="SSF47413">
    <property type="entry name" value="lambda repressor-like DNA-binding domains"/>
    <property type="match status" value="1"/>
</dbReference>
<dbReference type="Pfam" id="PF00356">
    <property type="entry name" value="LacI"/>
    <property type="match status" value="1"/>
</dbReference>
<dbReference type="SMART" id="SM00354">
    <property type="entry name" value="HTH_LACI"/>
    <property type="match status" value="1"/>
</dbReference>
<gene>
    <name evidence="5" type="ORF">ATK06_1102</name>
</gene>
<keyword evidence="3" id="KW-0804">Transcription</keyword>
<dbReference type="OrthoDB" id="5171752at2"/>
<name>A0A2A9DQ28_9CORY</name>
<evidence type="ECO:0000313" key="6">
    <source>
        <dbReference type="Proteomes" id="UP000221653"/>
    </source>
</evidence>
<evidence type="ECO:0000259" key="4">
    <source>
        <dbReference type="PROSITE" id="PS50932"/>
    </source>
</evidence>
<accession>A0A2A9DQ28</accession>
<dbReference type="SUPFAM" id="SSF53822">
    <property type="entry name" value="Periplasmic binding protein-like I"/>
    <property type="match status" value="1"/>
</dbReference>
<organism evidence="5 6">
    <name type="scientific">Corynebacterium renale</name>
    <dbReference type="NCBI Taxonomy" id="1724"/>
    <lineage>
        <taxon>Bacteria</taxon>
        <taxon>Bacillati</taxon>
        <taxon>Actinomycetota</taxon>
        <taxon>Actinomycetes</taxon>
        <taxon>Mycobacteriales</taxon>
        <taxon>Corynebacteriaceae</taxon>
        <taxon>Corynebacterium</taxon>
    </lineage>
</organism>
<evidence type="ECO:0000256" key="1">
    <source>
        <dbReference type="ARBA" id="ARBA00023015"/>
    </source>
</evidence>
<dbReference type="GO" id="GO:0003700">
    <property type="term" value="F:DNA-binding transcription factor activity"/>
    <property type="evidence" value="ECO:0007669"/>
    <property type="project" value="TreeGrafter"/>
</dbReference>
<dbReference type="Gene3D" id="1.10.260.40">
    <property type="entry name" value="lambda repressor-like DNA-binding domains"/>
    <property type="match status" value="1"/>
</dbReference>
<evidence type="ECO:0000256" key="2">
    <source>
        <dbReference type="ARBA" id="ARBA00023125"/>
    </source>
</evidence>
<dbReference type="GO" id="GO:0000976">
    <property type="term" value="F:transcription cis-regulatory region binding"/>
    <property type="evidence" value="ECO:0007669"/>
    <property type="project" value="TreeGrafter"/>
</dbReference>
<dbReference type="PROSITE" id="PS50932">
    <property type="entry name" value="HTH_LACI_2"/>
    <property type="match status" value="1"/>
</dbReference>
<dbReference type="STRING" id="1724.GCA_001044175_02239"/>
<dbReference type="Gene3D" id="3.40.50.2300">
    <property type="match status" value="2"/>
</dbReference>
<dbReference type="EMBL" id="PDJF01000001">
    <property type="protein sequence ID" value="PFG28020.1"/>
    <property type="molecule type" value="Genomic_DNA"/>
</dbReference>